<proteinExistence type="predicted"/>
<evidence type="ECO:0000313" key="2">
    <source>
        <dbReference type="Proteomes" id="UP000279909"/>
    </source>
</evidence>
<keyword evidence="2" id="KW-1185">Reference proteome</keyword>
<name>A0A3M8HHB0_9BACI</name>
<protein>
    <submittedName>
        <fullName evidence="1">Uncharacterized protein</fullName>
    </submittedName>
</protein>
<accession>A0A3M8HHB0</accession>
<dbReference type="RefSeq" id="WP_122970492.1">
    <property type="nucleotide sequence ID" value="NZ_RHLQ01000001.1"/>
</dbReference>
<organism evidence="1 2">
    <name type="scientific">Lysinibacillus halotolerans</name>
    <dbReference type="NCBI Taxonomy" id="1368476"/>
    <lineage>
        <taxon>Bacteria</taxon>
        <taxon>Bacillati</taxon>
        <taxon>Bacillota</taxon>
        <taxon>Bacilli</taxon>
        <taxon>Bacillales</taxon>
        <taxon>Bacillaceae</taxon>
        <taxon>Lysinibacillus</taxon>
    </lineage>
</organism>
<dbReference type="Proteomes" id="UP000279909">
    <property type="component" value="Unassembled WGS sequence"/>
</dbReference>
<gene>
    <name evidence="1" type="ORF">EC501_01410</name>
</gene>
<comment type="caution">
    <text evidence="1">The sequence shown here is derived from an EMBL/GenBank/DDBJ whole genome shotgun (WGS) entry which is preliminary data.</text>
</comment>
<dbReference type="AlphaFoldDB" id="A0A3M8HHB0"/>
<dbReference type="EMBL" id="RHLQ01000001">
    <property type="protein sequence ID" value="RND01848.1"/>
    <property type="molecule type" value="Genomic_DNA"/>
</dbReference>
<sequence>MNFKKSISILTVITLIFSLIGPIHSSANTFSDGEIKDNSIEAIDINTKFVESELEVQKPKHNIIYPELALEETEFSNIPDIQPMCGPLCVLIAVIATRAIVSGVSRAILKIQQVKLLKL</sequence>
<evidence type="ECO:0000313" key="1">
    <source>
        <dbReference type="EMBL" id="RND01848.1"/>
    </source>
</evidence>
<reference evidence="1 2" key="1">
    <citation type="journal article" date="2014" name="Int. J. Syst. Evol. Microbiol.">
        <title>Lysinibacillus halotolerans sp. nov., isolated from saline-alkaline soil.</title>
        <authorList>
            <person name="Kong D."/>
            <person name="Wang Y."/>
            <person name="Zhao B."/>
            <person name="Li Y."/>
            <person name="Song J."/>
            <person name="Zhai Y."/>
            <person name="Zhang C."/>
            <person name="Wang H."/>
            <person name="Chen X."/>
            <person name="Zhao B."/>
            <person name="Ruan Z."/>
        </authorList>
    </citation>
    <scope>NUCLEOTIDE SEQUENCE [LARGE SCALE GENOMIC DNA]</scope>
    <source>
        <strain evidence="1 2">MCCC 1A12703</strain>
    </source>
</reference>